<sequence length="527" mass="62965">MANIKLSTNINKTKYKNNKNDKNIFRNDLFFKATLFVVLTVQSVLTLLMIRIKKIKNINYKLKNESIILMSEIIKFCVSFFFYFNENKFSIKLVSKNIREIIVKEKICMLSLLIPSVLYYIQNIFFFISLSNIPTPLFQLLYQFRILTVVMFSLLILKKKFKNTQILSIIFLFLSLVCLKDYNLNDNHSIYKKETETSLNNNRDKCYLHKEWVDNKLIENTRNKNHLLYFNYKEKSFTSNRALLYFFEESKKRNILQKIMNKNLNKNIFANNKKKFHKIYYINNDIITNSNIDICERDDNICSKGGNNINNYNNKNICHIDNASNNRKFSNIIIGTVTTFLATFTSGFSNVFLEFLYSNCKFPLWFQNMCLSFFTIIISSATKNINLSLIFNKYSKNKFSLNEYEKSYLYKNTKFELFNMKEEKEIENEEILLLQRLKNYFYQYFDSFNEFLYVSFLVFLNSTSGITIAVFIRYIDSISRFFITPISLLINVYISSIYFKDFDFTFNFFISLIFIFLSLFLYSKKNY</sequence>
<evidence type="ECO:0000256" key="5">
    <source>
        <dbReference type="SAM" id="Phobius"/>
    </source>
</evidence>
<dbReference type="InterPro" id="IPR007271">
    <property type="entry name" value="Nuc_sug_transpt"/>
</dbReference>
<dbReference type="OMA" id="IFFYISM"/>
<protein>
    <submittedName>
        <fullName evidence="6">UDP-N-acetyl glucosamine:UMP antiporter, putative</fullName>
    </submittedName>
</protein>
<dbReference type="OrthoDB" id="408493at2759"/>
<dbReference type="Proteomes" id="UP000220158">
    <property type="component" value="Chromosome 10"/>
</dbReference>
<evidence type="ECO:0000256" key="2">
    <source>
        <dbReference type="ARBA" id="ARBA00022692"/>
    </source>
</evidence>
<dbReference type="SUPFAM" id="SSF103481">
    <property type="entry name" value="Multidrug resistance efflux transporter EmrE"/>
    <property type="match status" value="1"/>
</dbReference>
<keyword evidence="7" id="KW-1185">Reference proteome</keyword>
<evidence type="ECO:0000256" key="1">
    <source>
        <dbReference type="ARBA" id="ARBA00004141"/>
    </source>
</evidence>
<feature type="transmembrane region" description="Helical" evidence="5">
    <location>
        <begin position="505"/>
        <end position="522"/>
    </location>
</feature>
<gene>
    <name evidence="6" type="ORF">PRELSG_1027200</name>
</gene>
<dbReference type="EMBL" id="LN835305">
    <property type="protein sequence ID" value="CRH00616.1"/>
    <property type="molecule type" value="Genomic_DNA"/>
</dbReference>
<dbReference type="GO" id="GO:0000139">
    <property type="term" value="C:Golgi membrane"/>
    <property type="evidence" value="ECO:0007669"/>
    <property type="project" value="InterPro"/>
</dbReference>
<evidence type="ECO:0000256" key="4">
    <source>
        <dbReference type="ARBA" id="ARBA00023136"/>
    </source>
</evidence>
<reference evidence="6 7" key="1">
    <citation type="submission" date="2015-04" db="EMBL/GenBank/DDBJ databases">
        <authorList>
            <consortium name="Pathogen Informatics"/>
        </authorList>
    </citation>
    <scope>NUCLEOTIDE SEQUENCE [LARGE SCALE GENOMIC DNA]</scope>
    <source>
        <strain evidence="6 7">SGS1</strain>
    </source>
</reference>
<accession>A0A1J1H6S1</accession>
<dbReference type="KEGG" id="prel:PRELSG_1027200"/>
<feature type="transmembrane region" description="Helical" evidence="5">
    <location>
        <begin position="29"/>
        <end position="52"/>
    </location>
</feature>
<feature type="transmembrane region" description="Helical" evidence="5">
    <location>
        <begin position="140"/>
        <end position="157"/>
    </location>
</feature>
<dbReference type="Pfam" id="PF04142">
    <property type="entry name" value="Nuc_sug_transp"/>
    <property type="match status" value="2"/>
</dbReference>
<feature type="transmembrane region" description="Helical" evidence="5">
    <location>
        <begin position="67"/>
        <end position="86"/>
    </location>
</feature>
<dbReference type="GeneID" id="39736739"/>
<dbReference type="PANTHER" id="PTHR10231">
    <property type="entry name" value="NUCLEOTIDE-SUGAR TRANSMEMBRANE TRANSPORTER"/>
    <property type="match status" value="1"/>
</dbReference>
<dbReference type="InterPro" id="IPR037185">
    <property type="entry name" value="EmrE-like"/>
</dbReference>
<keyword evidence="2 5" id="KW-0812">Transmembrane</keyword>
<keyword evidence="3 5" id="KW-1133">Transmembrane helix</keyword>
<proteinExistence type="predicted"/>
<evidence type="ECO:0000313" key="7">
    <source>
        <dbReference type="Proteomes" id="UP000220158"/>
    </source>
</evidence>
<name>A0A1J1H6S1_PLARL</name>
<feature type="transmembrane region" description="Helical" evidence="5">
    <location>
        <begin position="451"/>
        <end position="474"/>
    </location>
</feature>
<feature type="transmembrane region" description="Helical" evidence="5">
    <location>
        <begin position="332"/>
        <end position="357"/>
    </location>
</feature>
<dbReference type="GO" id="GO:0015165">
    <property type="term" value="F:pyrimidine nucleotide-sugar transmembrane transporter activity"/>
    <property type="evidence" value="ECO:0007669"/>
    <property type="project" value="InterPro"/>
</dbReference>
<feature type="transmembrane region" description="Helical" evidence="5">
    <location>
        <begin position="481"/>
        <end position="499"/>
    </location>
</feature>
<dbReference type="RefSeq" id="XP_028533619.1">
    <property type="nucleotide sequence ID" value="XM_028677206.1"/>
</dbReference>
<feature type="transmembrane region" description="Helical" evidence="5">
    <location>
        <begin position="107"/>
        <end position="128"/>
    </location>
</feature>
<feature type="transmembrane region" description="Helical" evidence="5">
    <location>
        <begin position="369"/>
        <end position="391"/>
    </location>
</feature>
<comment type="subcellular location">
    <subcellularLocation>
        <location evidence="1">Membrane</location>
        <topology evidence="1">Multi-pass membrane protein</topology>
    </subcellularLocation>
</comment>
<dbReference type="AlphaFoldDB" id="A0A1J1H6S1"/>
<dbReference type="VEuPathDB" id="PlasmoDB:PRELSG_1027200"/>
<organism evidence="6 7">
    <name type="scientific">Plasmodium relictum</name>
    <dbReference type="NCBI Taxonomy" id="85471"/>
    <lineage>
        <taxon>Eukaryota</taxon>
        <taxon>Sar</taxon>
        <taxon>Alveolata</taxon>
        <taxon>Apicomplexa</taxon>
        <taxon>Aconoidasida</taxon>
        <taxon>Haemosporida</taxon>
        <taxon>Plasmodiidae</taxon>
        <taxon>Plasmodium</taxon>
        <taxon>Plasmodium (Haemamoeba)</taxon>
    </lineage>
</organism>
<keyword evidence="4 5" id="KW-0472">Membrane</keyword>
<evidence type="ECO:0000256" key="3">
    <source>
        <dbReference type="ARBA" id="ARBA00022989"/>
    </source>
</evidence>
<evidence type="ECO:0000313" key="6">
    <source>
        <dbReference type="EMBL" id="CRH00616.1"/>
    </source>
</evidence>